<gene>
    <name evidence="1" type="ORF">I6J37_00065</name>
</gene>
<dbReference type="RefSeq" id="WP_103322846.1">
    <property type="nucleotide sequence ID" value="NZ_CP069486.1"/>
</dbReference>
<evidence type="ECO:0000313" key="1">
    <source>
        <dbReference type="EMBL" id="QRO85139.1"/>
    </source>
</evidence>
<organism evidence="1 2">
    <name type="scientific">Mammaliicoccus vitulinus</name>
    <dbReference type="NCBI Taxonomy" id="71237"/>
    <lineage>
        <taxon>Bacteria</taxon>
        <taxon>Bacillati</taxon>
        <taxon>Bacillota</taxon>
        <taxon>Bacilli</taxon>
        <taxon>Bacillales</taxon>
        <taxon>Staphylococcaceae</taxon>
        <taxon>Mammaliicoccus</taxon>
    </lineage>
</organism>
<sequence>MKTFNKSLIRKSLTYEKTIAKDKWIKLQELIRESGVNIKIDRNDEMFLTVDYKVDIELYPLNNDYNVEFVHVQLWYYKFEAERLNQIHLETSHNFSGIPAAFEYINRIYWDVNIDKRLKE</sequence>
<reference evidence="1 2" key="1">
    <citation type="submission" date="2021-02" db="EMBL/GenBank/DDBJ databases">
        <title>FDA dAtabase for Regulatory Grade micrObial Sequences (FDA-ARGOS): Supporting development and validation of Infectious Disease Dx tests.</title>
        <authorList>
            <person name="Sproer C."/>
            <person name="Gronow S."/>
            <person name="Severitt S."/>
            <person name="Schroder I."/>
            <person name="Tallon L."/>
            <person name="Sadzewicz L."/>
            <person name="Zhao X."/>
            <person name="Boylan J."/>
            <person name="Ott S."/>
            <person name="Bowen H."/>
            <person name="Vavikolanu K."/>
            <person name="Mehta A."/>
            <person name="Aluvathingal J."/>
            <person name="Nadendla S."/>
            <person name="Lowell S."/>
            <person name="Myers T."/>
            <person name="Yan Y."/>
            <person name="Sichtig H."/>
        </authorList>
    </citation>
    <scope>NUCLEOTIDE SEQUENCE [LARGE SCALE GENOMIC DNA]</scope>
    <source>
        <strain evidence="1 2">FDAARGOS_1207</strain>
    </source>
</reference>
<dbReference type="Proteomes" id="UP000627155">
    <property type="component" value="Chromosome"/>
</dbReference>
<evidence type="ECO:0008006" key="3">
    <source>
        <dbReference type="Google" id="ProtNLM"/>
    </source>
</evidence>
<dbReference type="EMBL" id="CP069486">
    <property type="protein sequence ID" value="QRO85139.1"/>
    <property type="molecule type" value="Genomic_DNA"/>
</dbReference>
<evidence type="ECO:0000313" key="2">
    <source>
        <dbReference type="Proteomes" id="UP000627155"/>
    </source>
</evidence>
<name>A0ABX7HEU5_9STAP</name>
<accession>A0ABX7HEU5</accession>
<keyword evidence="2" id="KW-1185">Reference proteome</keyword>
<proteinExistence type="predicted"/>
<protein>
    <recommendedName>
        <fullName evidence="3">Phage protein</fullName>
    </recommendedName>
</protein>